<feature type="transmembrane region" description="Helical" evidence="8">
    <location>
        <begin position="36"/>
        <end position="55"/>
    </location>
</feature>
<evidence type="ECO:0000256" key="1">
    <source>
        <dbReference type="ARBA" id="ARBA00004651"/>
    </source>
</evidence>
<dbReference type="InterPro" id="IPR036259">
    <property type="entry name" value="MFS_trans_sf"/>
</dbReference>
<dbReference type="InterPro" id="IPR020846">
    <property type="entry name" value="MFS_dom"/>
</dbReference>
<feature type="transmembrane region" description="Helical" evidence="8">
    <location>
        <begin position="12"/>
        <end position="30"/>
    </location>
</feature>
<dbReference type="SUPFAM" id="SSF103473">
    <property type="entry name" value="MFS general substrate transporter"/>
    <property type="match status" value="1"/>
</dbReference>
<evidence type="ECO:0000256" key="6">
    <source>
        <dbReference type="ARBA" id="ARBA00022989"/>
    </source>
</evidence>
<evidence type="ECO:0000256" key="3">
    <source>
        <dbReference type="ARBA" id="ARBA00022448"/>
    </source>
</evidence>
<keyword evidence="5 8" id="KW-0812">Transmembrane</keyword>
<keyword evidence="6 8" id="KW-1133">Transmembrane helix</keyword>
<comment type="subcellular location">
    <subcellularLocation>
        <location evidence="8">Cell inner membrane</location>
        <topology evidence="8">Multi-pass membrane protein</topology>
    </subcellularLocation>
    <subcellularLocation>
        <location evidence="1">Cell membrane</location>
        <topology evidence="1">Multi-pass membrane protein</topology>
    </subcellularLocation>
</comment>
<name>A0ABQ0I354_9ALTE</name>
<keyword evidence="4" id="KW-1003">Cell membrane</keyword>
<feature type="domain" description="Major facilitator superfamily (MFS) profile" evidence="9">
    <location>
        <begin position="1"/>
        <end position="385"/>
    </location>
</feature>
<comment type="similarity">
    <text evidence="2 8">Belongs to the major facilitator superfamily. Bcr/CmlA family.</text>
</comment>
<evidence type="ECO:0000313" key="10">
    <source>
        <dbReference type="EMBL" id="GAC03766.1"/>
    </source>
</evidence>
<organism evidence="10 11">
    <name type="scientific">Paraglaciecola agarilytica NO2</name>
    <dbReference type="NCBI Taxonomy" id="1125747"/>
    <lineage>
        <taxon>Bacteria</taxon>
        <taxon>Pseudomonadati</taxon>
        <taxon>Pseudomonadota</taxon>
        <taxon>Gammaproteobacteria</taxon>
        <taxon>Alteromonadales</taxon>
        <taxon>Alteromonadaceae</taxon>
        <taxon>Paraglaciecola</taxon>
    </lineage>
</organism>
<evidence type="ECO:0000313" key="11">
    <source>
        <dbReference type="Proteomes" id="UP000008372"/>
    </source>
</evidence>
<dbReference type="NCBIfam" id="TIGR00710">
    <property type="entry name" value="efflux_Bcr_CflA"/>
    <property type="match status" value="1"/>
</dbReference>
<evidence type="ECO:0000256" key="8">
    <source>
        <dbReference type="RuleBase" id="RU365088"/>
    </source>
</evidence>
<feature type="transmembrane region" description="Helical" evidence="8">
    <location>
        <begin position="204"/>
        <end position="228"/>
    </location>
</feature>
<evidence type="ECO:0000256" key="4">
    <source>
        <dbReference type="ARBA" id="ARBA00022475"/>
    </source>
</evidence>
<dbReference type="Pfam" id="PF07690">
    <property type="entry name" value="MFS_1"/>
    <property type="match status" value="1"/>
</dbReference>
<evidence type="ECO:0000256" key="2">
    <source>
        <dbReference type="ARBA" id="ARBA00006236"/>
    </source>
</evidence>
<dbReference type="InterPro" id="IPR004812">
    <property type="entry name" value="Efflux_drug-R_Bcr/CmlA"/>
</dbReference>
<keyword evidence="3 8" id="KW-0813">Transport</keyword>
<keyword evidence="8" id="KW-0997">Cell inner membrane</keyword>
<dbReference type="EMBL" id="BAEK01000017">
    <property type="protein sequence ID" value="GAC03766.1"/>
    <property type="molecule type" value="Genomic_DNA"/>
</dbReference>
<feature type="transmembrane region" description="Helical" evidence="8">
    <location>
        <begin position="157"/>
        <end position="179"/>
    </location>
</feature>
<evidence type="ECO:0000256" key="7">
    <source>
        <dbReference type="ARBA" id="ARBA00023136"/>
    </source>
</evidence>
<proteinExistence type="inferred from homology"/>
<feature type="transmembrane region" description="Helical" evidence="8">
    <location>
        <begin position="270"/>
        <end position="293"/>
    </location>
</feature>
<comment type="caution">
    <text evidence="10">The sequence shown here is derived from an EMBL/GenBank/DDBJ whole genome shotgun (WGS) entry which is preliminary data.</text>
</comment>
<keyword evidence="7 8" id="KW-0472">Membrane</keyword>
<feature type="transmembrane region" description="Helical" evidence="8">
    <location>
        <begin position="240"/>
        <end position="258"/>
    </location>
</feature>
<dbReference type="PANTHER" id="PTHR23502:SF132">
    <property type="entry name" value="POLYAMINE TRANSPORTER 2-RELATED"/>
    <property type="match status" value="1"/>
</dbReference>
<dbReference type="PROSITE" id="PS50850">
    <property type="entry name" value="MFS"/>
    <property type="match status" value="1"/>
</dbReference>
<dbReference type="InterPro" id="IPR011701">
    <property type="entry name" value="MFS"/>
</dbReference>
<dbReference type="PANTHER" id="PTHR23502">
    <property type="entry name" value="MAJOR FACILITATOR SUPERFAMILY"/>
    <property type="match status" value="1"/>
</dbReference>
<feature type="transmembrane region" description="Helical" evidence="8">
    <location>
        <begin position="332"/>
        <end position="354"/>
    </location>
</feature>
<keyword evidence="11" id="KW-1185">Reference proteome</keyword>
<evidence type="ECO:0000256" key="5">
    <source>
        <dbReference type="ARBA" id="ARBA00022692"/>
    </source>
</evidence>
<gene>
    <name evidence="10" type="primary">bcr</name>
    <name evidence="10" type="ORF">GAGA_0903</name>
</gene>
<feature type="transmembrane region" description="Helical" evidence="8">
    <location>
        <begin position="299"/>
        <end position="320"/>
    </location>
</feature>
<sequence length="389" mass="41093">MGLIGGLMSATGPLSVTLLTPAFPVLIEVFSTSSQIVTGSVTMFFVGFATAHLICGTLSDGLGRRNVGVAFFSLYVLAGIVLFLVQSIEALLWARLLQGVGASAGISIARALARDLFEGQQSARVVNIMYIVIGTAPAIAPILGSVLLIFFGYRSLFALMILHGLAIIAFLIFLIPNSVKVDMQRLRFRLLIRNFCNLLGSRDFMLSTLAISGVSGALYGQAAIVPFLLMSELGLTPYEFGLIMLVHAGFHIAGSFSAKFWLGRFEASKLVPLAQTTIAVSAVWLFIAMMSIPPSTFNVIGPLSLAAFGAAHSYPTFITAGFRDFPQIAGAAASFVGFMQMGTGFAVGLVASLIGAPAVALGLVVATSLLIASFSGILWFLPKSLFKET</sequence>
<evidence type="ECO:0000259" key="9">
    <source>
        <dbReference type="PROSITE" id="PS50850"/>
    </source>
</evidence>
<protein>
    <recommendedName>
        <fullName evidence="8">Bcr/CflA family efflux transporter</fullName>
    </recommendedName>
</protein>
<dbReference type="Gene3D" id="1.20.1720.10">
    <property type="entry name" value="Multidrug resistance protein D"/>
    <property type="match status" value="1"/>
</dbReference>
<feature type="transmembrane region" description="Helical" evidence="8">
    <location>
        <begin position="360"/>
        <end position="381"/>
    </location>
</feature>
<feature type="transmembrane region" description="Helical" evidence="8">
    <location>
        <begin position="125"/>
        <end position="151"/>
    </location>
</feature>
<dbReference type="Proteomes" id="UP000008372">
    <property type="component" value="Unassembled WGS sequence"/>
</dbReference>
<feature type="transmembrane region" description="Helical" evidence="8">
    <location>
        <begin position="67"/>
        <end position="86"/>
    </location>
</feature>
<accession>A0ABQ0I354</accession>
<feature type="transmembrane region" description="Helical" evidence="8">
    <location>
        <begin position="92"/>
        <end position="113"/>
    </location>
</feature>
<reference evidence="10 11" key="1">
    <citation type="journal article" date="2014" name="Environ. Microbiol.">
        <title>Comparative genomics of the marine bacterial genus Glaciecola reveals the high degree of genomic diversity and genomic characteristic for cold adaptation.</title>
        <authorList>
            <person name="Qin Q.L."/>
            <person name="Xie B.B."/>
            <person name="Yu Y."/>
            <person name="Shu Y.L."/>
            <person name="Rong J.C."/>
            <person name="Zhang Y.J."/>
            <person name="Zhao D.L."/>
            <person name="Chen X.L."/>
            <person name="Zhang X.Y."/>
            <person name="Chen B."/>
            <person name="Zhou B.C."/>
            <person name="Zhang Y.Z."/>
        </authorList>
    </citation>
    <scope>NUCLEOTIDE SEQUENCE [LARGE SCALE GENOMIC DNA]</scope>
    <source>
        <strain evidence="10 11">NO2</strain>
    </source>
</reference>